<dbReference type="OrthoDB" id="5986202at2759"/>
<reference evidence="1" key="1">
    <citation type="submission" date="2018-11" db="EMBL/GenBank/DDBJ databases">
        <authorList>
            <person name="Alioto T."/>
            <person name="Alioto T."/>
        </authorList>
    </citation>
    <scope>NUCLEOTIDE SEQUENCE</scope>
</reference>
<dbReference type="Proteomes" id="UP000596742">
    <property type="component" value="Unassembled WGS sequence"/>
</dbReference>
<protein>
    <submittedName>
        <fullName evidence="1">Uncharacterized protein</fullName>
    </submittedName>
</protein>
<evidence type="ECO:0000313" key="2">
    <source>
        <dbReference type="Proteomes" id="UP000596742"/>
    </source>
</evidence>
<gene>
    <name evidence="1" type="ORF">MGAL_10B046545</name>
</gene>
<sequence>ICRLCREQVIKAPTNYMNYSGPCFDNLETVTAAEQTHLQMNTMETKTKNKIAEAEIPPPKRKRISSQILEQVETNSQSQTSETEMTLSQVSDASVVQFSRLESLNNFLSICNVSPVKRLTNLLSESSKRTVRRYMDKTRQCFNAVAETISPNDGNFLFNSVQQQEEEQQGPCNELMKDIYLNAGSWQFRRQVLSIIVERMSFEEAQNFIPGLTAWRYYEAKKHTANVGVGLPVKELAEKRVKINIDSLEHFIDFVTSSHVIKDLPYGQKTLKLETGEVVTIPNVIRSLSSSALINQYYQLCEEDNISPLGKSTLYRILTECAASVRTSVEGLDNYVMEGSRAFQILEGFFRHLERRRIKKAIDRIKEIPESRL</sequence>
<keyword evidence="2" id="KW-1185">Reference proteome</keyword>
<dbReference type="AlphaFoldDB" id="A0A8B6BK24"/>
<dbReference type="EMBL" id="UYJE01000229">
    <property type="protein sequence ID" value="VDH91447.1"/>
    <property type="molecule type" value="Genomic_DNA"/>
</dbReference>
<accession>A0A8B6BK24</accession>
<name>A0A8B6BK24_MYTGA</name>
<proteinExistence type="predicted"/>
<comment type="caution">
    <text evidence="1">The sequence shown here is derived from an EMBL/GenBank/DDBJ whole genome shotgun (WGS) entry which is preliminary data.</text>
</comment>
<feature type="non-terminal residue" evidence="1">
    <location>
        <position position="373"/>
    </location>
</feature>
<organism evidence="1 2">
    <name type="scientific">Mytilus galloprovincialis</name>
    <name type="common">Mediterranean mussel</name>
    <dbReference type="NCBI Taxonomy" id="29158"/>
    <lineage>
        <taxon>Eukaryota</taxon>
        <taxon>Metazoa</taxon>
        <taxon>Spiralia</taxon>
        <taxon>Lophotrochozoa</taxon>
        <taxon>Mollusca</taxon>
        <taxon>Bivalvia</taxon>
        <taxon>Autobranchia</taxon>
        <taxon>Pteriomorphia</taxon>
        <taxon>Mytilida</taxon>
        <taxon>Mytiloidea</taxon>
        <taxon>Mytilidae</taxon>
        <taxon>Mytilinae</taxon>
        <taxon>Mytilus</taxon>
    </lineage>
</organism>
<evidence type="ECO:0000313" key="1">
    <source>
        <dbReference type="EMBL" id="VDH91447.1"/>
    </source>
</evidence>